<comment type="caution">
    <text evidence="2">The sequence shown here is derived from an EMBL/GenBank/DDBJ whole genome shotgun (WGS) entry which is preliminary data.</text>
</comment>
<proteinExistence type="predicted"/>
<evidence type="ECO:0000313" key="1">
    <source>
        <dbReference type="EMBL" id="CAF1562490.1"/>
    </source>
</evidence>
<sequence length="14" mass="1598">MRRVRHCGQGVIGE</sequence>
<protein>
    <submittedName>
        <fullName evidence="2">Uncharacterized protein</fullName>
    </submittedName>
</protein>
<reference evidence="2" key="1">
    <citation type="submission" date="2021-02" db="EMBL/GenBank/DDBJ databases">
        <authorList>
            <person name="Nowell W R."/>
        </authorList>
    </citation>
    <scope>NUCLEOTIDE SEQUENCE</scope>
</reference>
<dbReference type="Proteomes" id="UP000682733">
    <property type="component" value="Unassembled WGS sequence"/>
</dbReference>
<dbReference type="Proteomes" id="UP000677228">
    <property type="component" value="Unassembled WGS sequence"/>
</dbReference>
<evidence type="ECO:0000313" key="2">
    <source>
        <dbReference type="EMBL" id="CAF4354689.1"/>
    </source>
</evidence>
<evidence type="ECO:0000313" key="3">
    <source>
        <dbReference type="Proteomes" id="UP000682733"/>
    </source>
</evidence>
<accession>A0A8S2UNW5</accession>
<gene>
    <name evidence="1" type="ORF">OVA965_LOCUS39881</name>
    <name evidence="2" type="ORF">TMI583_LOCUS41261</name>
</gene>
<dbReference type="EMBL" id="CAJNOK010042182">
    <property type="protein sequence ID" value="CAF1562490.1"/>
    <property type="molecule type" value="Genomic_DNA"/>
</dbReference>
<feature type="non-terminal residue" evidence="2">
    <location>
        <position position="14"/>
    </location>
</feature>
<dbReference type="EMBL" id="CAJOBA010064836">
    <property type="protein sequence ID" value="CAF4354689.1"/>
    <property type="molecule type" value="Genomic_DNA"/>
</dbReference>
<organism evidence="2 3">
    <name type="scientific">Didymodactylos carnosus</name>
    <dbReference type="NCBI Taxonomy" id="1234261"/>
    <lineage>
        <taxon>Eukaryota</taxon>
        <taxon>Metazoa</taxon>
        <taxon>Spiralia</taxon>
        <taxon>Gnathifera</taxon>
        <taxon>Rotifera</taxon>
        <taxon>Eurotatoria</taxon>
        <taxon>Bdelloidea</taxon>
        <taxon>Philodinida</taxon>
        <taxon>Philodinidae</taxon>
        <taxon>Didymodactylos</taxon>
    </lineage>
</organism>
<name>A0A8S2UNW5_9BILA</name>